<proteinExistence type="inferred from homology"/>
<dbReference type="RefSeq" id="WP_065233685.1">
    <property type="nucleotide sequence ID" value="NZ_JTJS01000009.1"/>
</dbReference>
<evidence type="ECO:0000259" key="4">
    <source>
        <dbReference type="Pfam" id="PF13629"/>
    </source>
</evidence>
<feature type="domain" description="Type II/III secretion system secretin-like" evidence="3">
    <location>
        <begin position="254"/>
        <end position="413"/>
    </location>
</feature>
<protein>
    <submittedName>
        <fullName evidence="5">Secretin</fullName>
    </submittedName>
</protein>
<dbReference type="GO" id="GO:0009306">
    <property type="term" value="P:protein secretion"/>
    <property type="evidence" value="ECO:0007669"/>
    <property type="project" value="InterPro"/>
</dbReference>
<reference evidence="5 6" key="1">
    <citation type="submission" date="2014-11" db="EMBL/GenBank/DDBJ databases">
        <title>Pan-genome of Gallibacterium spp.</title>
        <authorList>
            <person name="Kudirkiene E."/>
            <person name="Bojesen A.M."/>
        </authorList>
    </citation>
    <scope>NUCLEOTIDE SEQUENCE [LARGE SCALE GENOMIC DNA]</scope>
    <source>
        <strain evidence="5 6">F298</strain>
    </source>
</reference>
<evidence type="ECO:0000313" key="6">
    <source>
        <dbReference type="Proteomes" id="UP000243168"/>
    </source>
</evidence>
<dbReference type="InterPro" id="IPR032789">
    <property type="entry name" value="T2SS-T3SS_pil_N"/>
</dbReference>
<feature type="domain" description="Pilus formation protein N-terminal" evidence="4">
    <location>
        <begin position="21"/>
        <end position="90"/>
    </location>
</feature>
<gene>
    <name evidence="5" type="ORF">QV07_00990</name>
</gene>
<comment type="caution">
    <text evidence="5">The sequence shown here is derived from an EMBL/GenBank/DDBJ whole genome shotgun (WGS) entry which is preliminary data.</text>
</comment>
<dbReference type="PATRIC" id="fig|505345.8.peg.203"/>
<dbReference type="Proteomes" id="UP000243168">
    <property type="component" value="Unassembled WGS sequence"/>
</dbReference>
<dbReference type="PANTHER" id="PTHR30332">
    <property type="entry name" value="PROBABLE GENERAL SECRETION PATHWAY PROTEIN D"/>
    <property type="match status" value="1"/>
</dbReference>
<name>A0A1A7QEA3_9PAST</name>
<dbReference type="Pfam" id="PF00263">
    <property type="entry name" value="Secretin"/>
    <property type="match status" value="1"/>
</dbReference>
<dbReference type="Pfam" id="PF13629">
    <property type="entry name" value="T2SS-T3SS_pil_N"/>
    <property type="match status" value="1"/>
</dbReference>
<dbReference type="PANTHER" id="PTHR30332:SF17">
    <property type="entry name" value="TYPE IV PILIATION SYSTEM PROTEIN DR_0774-RELATED"/>
    <property type="match status" value="1"/>
</dbReference>
<organism evidence="5 6">
    <name type="scientific">Gallibacterium genomosp. 3</name>
    <dbReference type="NCBI Taxonomy" id="505345"/>
    <lineage>
        <taxon>Bacteria</taxon>
        <taxon>Pseudomonadati</taxon>
        <taxon>Pseudomonadota</taxon>
        <taxon>Gammaproteobacteria</taxon>
        <taxon>Pasteurellales</taxon>
        <taxon>Pasteurellaceae</taxon>
        <taxon>Gallibacterium</taxon>
    </lineage>
</organism>
<accession>A0A1A7QEA3</accession>
<evidence type="ECO:0000313" key="5">
    <source>
        <dbReference type="EMBL" id="OBX11790.1"/>
    </source>
</evidence>
<feature type="signal peptide" evidence="2">
    <location>
        <begin position="1"/>
        <end position="21"/>
    </location>
</feature>
<keyword evidence="2" id="KW-0732">Signal</keyword>
<dbReference type="PRINTS" id="PR00811">
    <property type="entry name" value="BCTERIALGSPD"/>
</dbReference>
<dbReference type="GO" id="GO:0015627">
    <property type="term" value="C:type II protein secretion system complex"/>
    <property type="evidence" value="ECO:0007669"/>
    <property type="project" value="TreeGrafter"/>
</dbReference>
<evidence type="ECO:0000259" key="3">
    <source>
        <dbReference type="Pfam" id="PF00263"/>
    </source>
</evidence>
<dbReference type="AlphaFoldDB" id="A0A1A7QEA3"/>
<evidence type="ECO:0000256" key="2">
    <source>
        <dbReference type="SAM" id="SignalP"/>
    </source>
</evidence>
<dbReference type="InterPro" id="IPR004846">
    <property type="entry name" value="T2SS/T3SS_dom"/>
</dbReference>
<dbReference type="EMBL" id="JTJS01000009">
    <property type="protein sequence ID" value="OBX11790.1"/>
    <property type="molecule type" value="Genomic_DNA"/>
</dbReference>
<feature type="chain" id="PRO_5008359680" evidence="2">
    <location>
        <begin position="22"/>
        <end position="459"/>
    </location>
</feature>
<sequence>MSLKKLVLTALCIFISVATNAKTYNLEEGQSKVIKSTKKIDTVFVSLPDVADYEILDDNSFIIYAKKEGYSEVTAFDKEGNEIVSDSINVNAVFKGIDYANEQLKLAFPKSNLSVKKMGKAYVIEGKAKSELEQQEVKRIVGEALGAKREQTTKTIDKYELPFLTNYDYSGVVDTSTLDNPTQINVKLSVVEVSKTLSEQLGINWSNLPNSVLDATTGAITKIYSSNRNAIGFNNANGGLINFSVDRINGFVKALDNTDKAKILAEPNISILSGELGEIFIGGELPFAQRTDGSTNVIYKDFGIKLGVGAKLLKDERIRLFLSQEVSTVASATTFSSDGFNVPVFSIRRSNSTFEIEDGASFVIGGLYSENDTSGISKIPVLGDVPVLGAFFRSVSKGNDKKELVVVATVNVMKKAKSDNIIDYPDYQSKGLLEDFFAAPNLYHRSLVTNFFKHAGFSE</sequence>
<comment type="similarity">
    <text evidence="1">Belongs to the bacterial secretin family.</text>
</comment>
<evidence type="ECO:0000256" key="1">
    <source>
        <dbReference type="RuleBase" id="RU004003"/>
    </source>
</evidence>
<dbReference type="InterPro" id="IPR001775">
    <property type="entry name" value="GspD/PilQ"/>
</dbReference>
<dbReference type="InterPro" id="IPR050810">
    <property type="entry name" value="Bact_Secretion_Sys_Channel"/>
</dbReference>